<reference evidence="2" key="1">
    <citation type="journal article" date="2021" name="Front. Plant Sci.">
        <title>Chromosome-Scale Genome Assembly for Chinese Sour Jujube and Insights Into Its Genome Evolution and Domestication Signature.</title>
        <authorList>
            <person name="Shen L.-Y."/>
            <person name="Luo H."/>
            <person name="Wang X.-L."/>
            <person name="Wang X.-M."/>
            <person name="Qiu X.-J."/>
            <person name="Liu H."/>
            <person name="Zhou S.-S."/>
            <person name="Jia K.-H."/>
            <person name="Nie S."/>
            <person name="Bao Y.-T."/>
            <person name="Zhang R.-G."/>
            <person name="Yun Q.-Z."/>
            <person name="Chai Y.-H."/>
            <person name="Lu J.-Y."/>
            <person name="Li Y."/>
            <person name="Zhao S.-W."/>
            <person name="Mao J.-F."/>
            <person name="Jia S.-G."/>
            <person name="Mao Y.-M."/>
        </authorList>
    </citation>
    <scope>NUCLEOTIDE SEQUENCE</scope>
    <source>
        <strain evidence="2">AT0</strain>
        <tissue evidence="2">Leaf</tissue>
    </source>
</reference>
<dbReference type="PANTHER" id="PTHR24015">
    <property type="entry name" value="OS07G0578800 PROTEIN-RELATED"/>
    <property type="match status" value="1"/>
</dbReference>
<accession>A0A978UCH6</accession>
<keyword evidence="1" id="KW-0677">Repeat</keyword>
<gene>
    <name evidence="2" type="ORF">FEM48_Zijuj12G0094000</name>
</gene>
<dbReference type="AlphaFoldDB" id="A0A978UCH6"/>
<dbReference type="Pfam" id="PF01535">
    <property type="entry name" value="PPR"/>
    <property type="match status" value="6"/>
</dbReference>
<comment type="caution">
    <text evidence="2">The sequence shown here is derived from an EMBL/GenBank/DDBJ whole genome shotgun (WGS) entry which is preliminary data.</text>
</comment>
<dbReference type="InterPro" id="IPR002885">
    <property type="entry name" value="PPR_rpt"/>
</dbReference>
<name>A0A978UCH6_ZIZJJ</name>
<evidence type="ECO:0000256" key="1">
    <source>
        <dbReference type="ARBA" id="ARBA00022737"/>
    </source>
</evidence>
<dbReference type="InterPro" id="IPR046960">
    <property type="entry name" value="PPR_At4g14850-like_plant"/>
</dbReference>
<evidence type="ECO:0000313" key="3">
    <source>
        <dbReference type="Proteomes" id="UP000813462"/>
    </source>
</evidence>
<evidence type="ECO:0000313" key="2">
    <source>
        <dbReference type="EMBL" id="KAH7512469.1"/>
    </source>
</evidence>
<proteinExistence type="predicted"/>
<dbReference type="Gene3D" id="1.25.40.10">
    <property type="entry name" value="Tetratricopeptide repeat domain"/>
    <property type="match status" value="4"/>
</dbReference>
<sequence length="474" mass="52463">MPAIFSPTFHPCLSVTQQRFQLLEAKPHEEVVFARTLKHKAVHSSSSSSSVGGSVREDTLLLNDWPRLLQLSIGSWNLMLGLAVHAFLVKCGSQNGTFQGNNLVNMYSKLKKLDDAQRVFDEMPVRNTITWTSLMNGYSENGDSQSVFRIAHDMFCIEEKFNEHTCSVILQACDSPEDRILGEQVHGFAVKSGLEENVYVGASLVSMYSKGGCLGDAEKVFNGVQQKDIRFLNNMILEYGKAECVEKAISVFIQILSSGLEANDYTYTNIISACNSGDIRVGVGKQLHGLALKYGAVGESSVGNAVITMYGKYGIVEEVEKIFSTMDQKNLISWTALLTAYLNNGHVDKALKVLPETLDLSADYDPIFLSTMLEGCSECSNLKLGRQIHGSVIKLGYLTDLKIETALIDMYAKCRDLKSARWIFGGVSDKTIATFNAILVGFMELYRDDESDPMILFNQLRLTGLHPDFNTCPD</sequence>
<dbReference type="FunFam" id="1.25.40.10:FF:000343">
    <property type="entry name" value="Pentatricopeptide repeat-containing protein At3g58590"/>
    <property type="match status" value="1"/>
</dbReference>
<dbReference type="GO" id="GO:0003723">
    <property type="term" value="F:RNA binding"/>
    <property type="evidence" value="ECO:0007669"/>
    <property type="project" value="InterPro"/>
</dbReference>
<organism evidence="2 3">
    <name type="scientific">Ziziphus jujuba var. spinosa</name>
    <dbReference type="NCBI Taxonomy" id="714518"/>
    <lineage>
        <taxon>Eukaryota</taxon>
        <taxon>Viridiplantae</taxon>
        <taxon>Streptophyta</taxon>
        <taxon>Embryophyta</taxon>
        <taxon>Tracheophyta</taxon>
        <taxon>Spermatophyta</taxon>
        <taxon>Magnoliopsida</taxon>
        <taxon>eudicotyledons</taxon>
        <taxon>Gunneridae</taxon>
        <taxon>Pentapetalae</taxon>
        <taxon>rosids</taxon>
        <taxon>fabids</taxon>
        <taxon>Rosales</taxon>
        <taxon>Rhamnaceae</taxon>
        <taxon>Paliureae</taxon>
        <taxon>Ziziphus</taxon>
    </lineage>
</organism>
<dbReference type="Proteomes" id="UP000813462">
    <property type="component" value="Unassembled WGS sequence"/>
</dbReference>
<dbReference type="GO" id="GO:0009451">
    <property type="term" value="P:RNA modification"/>
    <property type="evidence" value="ECO:0007669"/>
    <property type="project" value="InterPro"/>
</dbReference>
<dbReference type="InterPro" id="IPR011990">
    <property type="entry name" value="TPR-like_helical_dom_sf"/>
</dbReference>
<dbReference type="EMBL" id="JAEACU010000012">
    <property type="protein sequence ID" value="KAH7512469.1"/>
    <property type="molecule type" value="Genomic_DNA"/>
</dbReference>
<protein>
    <submittedName>
        <fullName evidence="2">Uncharacterized protein</fullName>
    </submittedName>
</protein>
<dbReference type="Pfam" id="PF13041">
    <property type="entry name" value="PPR_2"/>
    <property type="match status" value="1"/>
</dbReference>